<evidence type="ECO:0000256" key="2">
    <source>
        <dbReference type="ARBA" id="ARBA00008685"/>
    </source>
</evidence>
<keyword evidence="8 13" id="KW-0472">Membrane</keyword>
<keyword evidence="7 13" id="KW-0406">Ion transport</keyword>
<keyword evidence="4 16" id="KW-0812">Transmembrane</keyword>
<comment type="function">
    <text evidence="13">Glutamate-gated receptor that probably acts as non-selective cation channel.</text>
</comment>
<protein>
    <recommendedName>
        <fullName evidence="13">Glutamate receptor</fullName>
    </recommendedName>
</protein>
<evidence type="ECO:0000256" key="9">
    <source>
        <dbReference type="ARBA" id="ARBA00023170"/>
    </source>
</evidence>
<dbReference type="InterPro" id="IPR044440">
    <property type="entry name" value="GABAb_receptor_plant_PBP1"/>
</dbReference>
<dbReference type="FunFam" id="3.40.50.2300:FF:000188">
    <property type="entry name" value="Glutamate receptor"/>
    <property type="match status" value="1"/>
</dbReference>
<dbReference type="PANTHER" id="PTHR18966">
    <property type="entry name" value="IONOTROPIC GLUTAMATE RECEPTOR"/>
    <property type="match status" value="1"/>
</dbReference>
<dbReference type="GO" id="GO:0016020">
    <property type="term" value="C:membrane"/>
    <property type="evidence" value="ECO:0007669"/>
    <property type="project" value="UniProtKB-SubCell"/>
</dbReference>
<evidence type="ECO:0000256" key="4">
    <source>
        <dbReference type="ARBA" id="ARBA00022692"/>
    </source>
</evidence>
<evidence type="ECO:0000256" key="14">
    <source>
        <dbReference type="PIRSR" id="PIRSR037090-50"/>
    </source>
</evidence>
<dbReference type="InterPro" id="IPR028082">
    <property type="entry name" value="Peripla_BP_I"/>
</dbReference>
<evidence type="ECO:0000313" key="19">
    <source>
        <dbReference type="EMBL" id="KAJ9565846.1"/>
    </source>
</evidence>
<dbReference type="GO" id="GO:0015276">
    <property type="term" value="F:ligand-gated monoatomic ion channel activity"/>
    <property type="evidence" value="ECO:0007669"/>
    <property type="project" value="InterPro"/>
</dbReference>
<dbReference type="Pfam" id="PF01094">
    <property type="entry name" value="ANF_receptor"/>
    <property type="match status" value="1"/>
</dbReference>
<dbReference type="PIRSF" id="PIRSF037090">
    <property type="entry name" value="Iontro_Glu-like_rcpt_pln"/>
    <property type="match status" value="1"/>
</dbReference>
<keyword evidence="5 17" id="KW-0732">Signal</keyword>
<evidence type="ECO:0000256" key="10">
    <source>
        <dbReference type="ARBA" id="ARBA00023180"/>
    </source>
</evidence>
<evidence type="ECO:0000256" key="8">
    <source>
        <dbReference type="ARBA" id="ARBA00023136"/>
    </source>
</evidence>
<feature type="disulfide bond" evidence="14">
    <location>
        <begin position="771"/>
        <end position="827"/>
    </location>
</feature>
<accession>A0AA38U4B3</accession>
<evidence type="ECO:0000256" key="5">
    <source>
        <dbReference type="ARBA" id="ARBA00022729"/>
    </source>
</evidence>
<evidence type="ECO:0000256" key="16">
    <source>
        <dbReference type="SAM" id="Phobius"/>
    </source>
</evidence>
<dbReference type="InterPro" id="IPR019594">
    <property type="entry name" value="Glu/Gly-bd"/>
</dbReference>
<dbReference type="Gene3D" id="3.40.190.10">
    <property type="entry name" value="Periplasmic binding protein-like II"/>
    <property type="match status" value="2"/>
</dbReference>
<evidence type="ECO:0000256" key="11">
    <source>
        <dbReference type="ARBA" id="ARBA00023286"/>
    </source>
</evidence>
<evidence type="ECO:0000256" key="3">
    <source>
        <dbReference type="ARBA" id="ARBA00022448"/>
    </source>
</evidence>
<dbReference type="Pfam" id="PF10613">
    <property type="entry name" value="Lig_chan-Glu_bd"/>
    <property type="match status" value="1"/>
</dbReference>
<evidence type="ECO:0000256" key="7">
    <source>
        <dbReference type="ARBA" id="ARBA00023065"/>
    </source>
</evidence>
<feature type="transmembrane region" description="Helical" evidence="16">
    <location>
        <begin position="668"/>
        <end position="692"/>
    </location>
</feature>
<comment type="caution">
    <text evidence="19">The sequence shown here is derived from an EMBL/GenBank/DDBJ whole genome shotgun (WGS) entry which is preliminary data.</text>
</comment>
<comment type="similarity">
    <text evidence="2 13">Belongs to the glutamate-gated ion channel (TC 1.A.10.1) family.</text>
</comment>
<feature type="transmembrane region" description="Helical" evidence="16">
    <location>
        <begin position="844"/>
        <end position="867"/>
    </location>
</feature>
<dbReference type="EMBL" id="JARYMX010000001">
    <property type="protein sequence ID" value="KAJ9565846.1"/>
    <property type="molecule type" value="Genomic_DNA"/>
</dbReference>
<dbReference type="CDD" id="cd19990">
    <property type="entry name" value="PBP1_GABAb_receptor_plant"/>
    <property type="match status" value="1"/>
</dbReference>
<evidence type="ECO:0000256" key="15">
    <source>
        <dbReference type="SAM" id="MobiDB-lite"/>
    </source>
</evidence>
<dbReference type="SUPFAM" id="SSF53822">
    <property type="entry name" value="Periplasmic binding protein-like I"/>
    <property type="match status" value="1"/>
</dbReference>
<name>A0AA38U4B3_9ASTR</name>
<evidence type="ECO:0000256" key="17">
    <source>
        <dbReference type="SAM" id="SignalP"/>
    </source>
</evidence>
<evidence type="ECO:0000313" key="20">
    <source>
        <dbReference type="Proteomes" id="UP001172457"/>
    </source>
</evidence>
<keyword evidence="20" id="KW-1185">Reference proteome</keyword>
<organism evidence="19 20">
    <name type="scientific">Centaurea solstitialis</name>
    <name type="common">yellow star-thistle</name>
    <dbReference type="NCBI Taxonomy" id="347529"/>
    <lineage>
        <taxon>Eukaryota</taxon>
        <taxon>Viridiplantae</taxon>
        <taxon>Streptophyta</taxon>
        <taxon>Embryophyta</taxon>
        <taxon>Tracheophyta</taxon>
        <taxon>Spermatophyta</taxon>
        <taxon>Magnoliopsida</taxon>
        <taxon>eudicotyledons</taxon>
        <taxon>Gunneridae</taxon>
        <taxon>Pentapetalae</taxon>
        <taxon>asterids</taxon>
        <taxon>campanulids</taxon>
        <taxon>Asterales</taxon>
        <taxon>Asteraceae</taxon>
        <taxon>Carduoideae</taxon>
        <taxon>Cardueae</taxon>
        <taxon>Centaureinae</taxon>
        <taxon>Centaurea</taxon>
    </lineage>
</organism>
<dbReference type="InterPro" id="IPR017103">
    <property type="entry name" value="Iontropic_Glu_rcpt_pln"/>
</dbReference>
<gene>
    <name evidence="19" type="ORF">OSB04_001812</name>
</gene>
<comment type="subcellular location">
    <subcellularLocation>
        <location evidence="1">Membrane</location>
        <topology evidence="1">Multi-pass membrane protein</topology>
    </subcellularLocation>
</comment>
<evidence type="ECO:0000256" key="1">
    <source>
        <dbReference type="ARBA" id="ARBA00004141"/>
    </source>
</evidence>
<evidence type="ECO:0000256" key="13">
    <source>
        <dbReference type="PIRNR" id="PIRNR037090"/>
    </source>
</evidence>
<feature type="domain" description="Ionotropic glutamate receptor C-terminal" evidence="18">
    <location>
        <begin position="446"/>
        <end position="823"/>
    </location>
</feature>
<dbReference type="CDD" id="cd13686">
    <property type="entry name" value="GluR_Plant"/>
    <property type="match status" value="1"/>
</dbReference>
<dbReference type="Gene3D" id="1.10.287.70">
    <property type="match status" value="1"/>
</dbReference>
<keyword evidence="12 13" id="KW-0407">Ion channel</keyword>
<feature type="region of interest" description="Disordered" evidence="15">
    <location>
        <begin position="591"/>
        <end position="613"/>
    </location>
</feature>
<dbReference type="InterPro" id="IPR001828">
    <property type="entry name" value="ANF_lig-bd_rcpt"/>
</dbReference>
<feature type="chain" id="PRO_5041462198" description="Glutamate receptor" evidence="17">
    <location>
        <begin position="24"/>
        <end position="963"/>
    </location>
</feature>
<evidence type="ECO:0000256" key="6">
    <source>
        <dbReference type="ARBA" id="ARBA00022989"/>
    </source>
</evidence>
<evidence type="ECO:0000259" key="18">
    <source>
        <dbReference type="SMART" id="SM00079"/>
    </source>
</evidence>
<feature type="transmembrane region" description="Helical" evidence="16">
    <location>
        <begin position="562"/>
        <end position="582"/>
    </location>
</feature>
<feature type="signal peptide" evidence="17">
    <location>
        <begin position="1"/>
        <end position="23"/>
    </location>
</feature>
<reference evidence="19" key="1">
    <citation type="submission" date="2023-03" db="EMBL/GenBank/DDBJ databases">
        <title>Chromosome-scale reference genome and RAD-based genetic map of yellow starthistle (Centaurea solstitialis) reveal putative structural variation and QTLs associated with invader traits.</title>
        <authorList>
            <person name="Reatini B."/>
            <person name="Cang F.A."/>
            <person name="Jiang Q."/>
            <person name="Mckibben M.T.W."/>
            <person name="Barker M.S."/>
            <person name="Rieseberg L.H."/>
            <person name="Dlugosch K.M."/>
        </authorList>
    </citation>
    <scope>NUCLEOTIDE SEQUENCE</scope>
    <source>
        <strain evidence="19">CAN-66</strain>
        <tissue evidence="19">Leaf</tissue>
    </source>
</reference>
<dbReference type="Gene3D" id="3.40.50.2300">
    <property type="match status" value="2"/>
</dbReference>
<evidence type="ECO:0000256" key="12">
    <source>
        <dbReference type="ARBA" id="ARBA00023303"/>
    </source>
</evidence>
<dbReference type="InterPro" id="IPR015683">
    <property type="entry name" value="Ionotropic_Glu_rcpt"/>
</dbReference>
<keyword evidence="11 13" id="KW-1071">Ligand-gated ion channel</keyword>
<dbReference type="Proteomes" id="UP001172457">
    <property type="component" value="Chromosome 1"/>
</dbReference>
<dbReference type="Pfam" id="PF00060">
    <property type="entry name" value="Lig_chan"/>
    <property type="match status" value="1"/>
</dbReference>
<dbReference type="InterPro" id="IPR001320">
    <property type="entry name" value="Iontro_rcpt_C"/>
</dbReference>
<keyword evidence="9 13" id="KW-0675">Receptor</keyword>
<keyword evidence="10" id="KW-0325">Glycoprotein</keyword>
<dbReference type="FunFam" id="3.40.190.10:FF:000054">
    <property type="entry name" value="Glutamate receptor"/>
    <property type="match status" value="1"/>
</dbReference>
<dbReference type="AlphaFoldDB" id="A0AA38U4B3"/>
<keyword evidence="14" id="KW-1015">Disulfide bond</keyword>
<dbReference type="SUPFAM" id="SSF53850">
    <property type="entry name" value="Periplasmic binding protein-like II"/>
    <property type="match status" value="1"/>
</dbReference>
<dbReference type="SMART" id="SM00079">
    <property type="entry name" value="PBPe"/>
    <property type="match status" value="1"/>
</dbReference>
<keyword evidence="6 16" id="KW-1133">Transmembrane helix</keyword>
<keyword evidence="3 13" id="KW-0813">Transport</keyword>
<proteinExistence type="inferred from homology"/>
<sequence>MPNSKLFFFLFLILLSHVSIGVAQNRTTNIGVIIHESFRAGKEQKIAIEIAIQKLNSGSKNHKLAIYFKNSSGDPLEVASSANELINKQNVRVIIGTDSWEETSILAKIGQQSRVPVISWTAASLQPLSRLQWPFLVQMTNLDMLDEIKCITSIVQSYNWKKVVVIYEDNVYGGEYRALSLLSEALQTVNSGIEHRLVVPHFTSLFDPKETIRDGLLNVLTTKQSRVFIVLRSSLPTITRVFEEANKLGLIGRDSVWILGDTFSSFLDSIDPSVFQLVQGALGVKTYYSDNSTRFMDFRSNFKTVFRSNYPEEDKFEPGIYAIRAYDSVEMISRALDDLGSLNDTNSDFSEKLLDTILSSNFSGLTNMIAFQDGKLSSGPRVFRLVNIVGKSYKELGFLSPESGFSKEIGLEGKDSLRQLPVNWPGDLVTRIPKGWAMPNDNKKMKIGVPTDTSFDRFVKVEWIESSNETIYTGFCIDVFKLVVVTLEEKYGYTLTYEFVNHTTSYNDMVDQVYHKNYDAVVGDVTILANRSKYVEFTQPFTESGLSMVVPVKSEPQRAWKFMRPFTVEMWLATFGILFYTIPGLSESEDRFGRARPQSPTRAKFWDPRSNPKMSDLKKPDGLKGLIGPFSTQSTCLFRGSKKIEKSTLPLKSCIPDIYWIQSNHSKVVVMIWLFVVFILTSSYTAGLTSMLTVRALEPSVRDIAWLRKNNEPVGCDPDSFVGDYLTNVLDLKNIKNVSKQDQYPEYFKNGSIVAAFLELPYEKYFLEEYCNEYTAVAPSYKFGGLGFVFAKDSPITDDVSGAILSLLEDGKIRDLENIWLKTSQKCSGSNPEVDSQQLSVANFWGIFLISGLASTLSFLIFLYRLLHNRIEQRIISFNNGSHWDNESRWRRAVRLIRIVVSMNPNRVHPPESSNSMAVWDHRNPPRWELVSPTEIPEHLEIGRPTQLEIPMRKMEHISEDLH</sequence>